<name>A0A3M8A3H8_9MICO</name>
<reference evidence="1 2" key="1">
    <citation type="submission" date="2018-10" db="EMBL/GenBank/DDBJ databases">
        <title>Isolation, diversity and antibacterial activity of antinobacteria from the wheat rhizosphere soil.</title>
        <authorList>
            <person name="Sun T."/>
        </authorList>
    </citation>
    <scope>NUCLEOTIDE SEQUENCE [LARGE SCALE GENOMIC DNA]</scope>
    <source>
        <strain evidence="1 2">SJ-23</strain>
    </source>
</reference>
<organism evidence="1 2">
    <name type="scientific">Agromyces tardus</name>
    <dbReference type="NCBI Taxonomy" id="2583849"/>
    <lineage>
        <taxon>Bacteria</taxon>
        <taxon>Bacillati</taxon>
        <taxon>Actinomycetota</taxon>
        <taxon>Actinomycetes</taxon>
        <taxon>Micrococcales</taxon>
        <taxon>Microbacteriaceae</taxon>
        <taxon>Agromyces</taxon>
    </lineage>
</organism>
<dbReference type="Proteomes" id="UP000275048">
    <property type="component" value="Unassembled WGS sequence"/>
</dbReference>
<evidence type="ECO:0000313" key="1">
    <source>
        <dbReference type="EMBL" id="RNB45135.1"/>
    </source>
</evidence>
<comment type="caution">
    <text evidence="1">The sequence shown here is derived from an EMBL/GenBank/DDBJ whole genome shotgun (WGS) entry which is preliminary data.</text>
</comment>
<sequence length="153" mass="16133">MNEASDRDPGVVGPFALDHILTAELPLTLGTPDAPARYEVTAIFSRRPDPLELESLHADSVHAELAEAGYPGIALAVSDRRLLIADTNLAELEGGLAKLIGRILARIGADVAAQRAVRAGERADELGREADRAASVVAAAARVSFDPQVSAYR</sequence>
<dbReference type="OrthoDB" id="5007551at2"/>
<proteinExistence type="predicted"/>
<dbReference type="RefSeq" id="WP_122938236.1">
    <property type="nucleotide sequence ID" value="NZ_JBHSNT010000059.1"/>
</dbReference>
<keyword evidence="2" id="KW-1185">Reference proteome</keyword>
<dbReference type="AlphaFoldDB" id="A0A3M8A3H8"/>
<protein>
    <submittedName>
        <fullName evidence="1">Uncharacterized protein</fullName>
    </submittedName>
</protein>
<evidence type="ECO:0000313" key="2">
    <source>
        <dbReference type="Proteomes" id="UP000275048"/>
    </source>
</evidence>
<accession>A0A3M8A3H8</accession>
<dbReference type="EMBL" id="RHHB01000054">
    <property type="protein sequence ID" value="RNB45135.1"/>
    <property type="molecule type" value="Genomic_DNA"/>
</dbReference>
<gene>
    <name evidence="1" type="ORF">EDM22_16805</name>
</gene>